<name>A0A5S5BAA0_STUST</name>
<dbReference type="EMBL" id="VNHQ01000013">
    <property type="protein sequence ID" value="TYP63937.1"/>
    <property type="molecule type" value="Genomic_DNA"/>
</dbReference>
<evidence type="ECO:0000313" key="4">
    <source>
        <dbReference type="Proteomes" id="UP000324282"/>
    </source>
</evidence>
<accession>A0A5S5BAA0</accession>
<dbReference type="CDD" id="cd18785">
    <property type="entry name" value="SF2_C"/>
    <property type="match status" value="1"/>
</dbReference>
<dbReference type="InterPro" id="IPR006935">
    <property type="entry name" value="Helicase/UvrB_N"/>
</dbReference>
<dbReference type="AlphaFoldDB" id="A0A5S5BAA0"/>
<organism evidence="3 4">
    <name type="scientific">Stutzerimonas stutzeri</name>
    <name type="common">Pseudomonas stutzeri</name>
    <dbReference type="NCBI Taxonomy" id="316"/>
    <lineage>
        <taxon>Bacteria</taxon>
        <taxon>Pseudomonadati</taxon>
        <taxon>Pseudomonadota</taxon>
        <taxon>Gammaproteobacteria</taxon>
        <taxon>Pseudomonadales</taxon>
        <taxon>Pseudomonadaceae</taxon>
        <taxon>Stutzerimonas</taxon>
    </lineage>
</organism>
<gene>
    <name evidence="3" type="ORF">A9A72_123717</name>
</gene>
<feature type="region of interest" description="Disordered" evidence="1">
    <location>
        <begin position="444"/>
        <end position="483"/>
    </location>
</feature>
<feature type="domain" description="Helicase/UvrB N-terminal" evidence="2">
    <location>
        <begin position="1"/>
        <end position="239"/>
    </location>
</feature>
<dbReference type="Proteomes" id="UP000324282">
    <property type="component" value="Unassembled WGS sequence"/>
</dbReference>
<dbReference type="Pfam" id="PF04851">
    <property type="entry name" value="ResIII"/>
    <property type="match status" value="1"/>
</dbReference>
<proteinExistence type="predicted"/>
<dbReference type="GO" id="GO:0005524">
    <property type="term" value="F:ATP binding"/>
    <property type="evidence" value="ECO:0007669"/>
    <property type="project" value="InterPro"/>
</dbReference>
<evidence type="ECO:0000313" key="3">
    <source>
        <dbReference type="EMBL" id="TYP63937.1"/>
    </source>
</evidence>
<reference evidence="3 4" key="1">
    <citation type="submission" date="2019-07" db="EMBL/GenBank/DDBJ databases">
        <title>Deep subsurface shale carbon reservoir microbial communities from Ohio and West Virginia, USA.</title>
        <authorList>
            <person name="Wrighton K."/>
        </authorList>
    </citation>
    <scope>NUCLEOTIDE SEQUENCE [LARGE SCALE GENOMIC DNA]</scope>
    <source>
        <strain evidence="3 4">NP_8Ht</strain>
    </source>
</reference>
<dbReference type="RefSeq" id="WP_148925564.1">
    <property type="nucleotide sequence ID" value="NZ_VNHQ01000013.1"/>
</dbReference>
<dbReference type="SUPFAM" id="SSF52540">
    <property type="entry name" value="P-loop containing nucleoside triphosphate hydrolases"/>
    <property type="match status" value="1"/>
</dbReference>
<feature type="compositionally biased region" description="Low complexity" evidence="1">
    <location>
        <begin position="458"/>
        <end position="472"/>
    </location>
</feature>
<dbReference type="Gene3D" id="3.40.50.300">
    <property type="entry name" value="P-loop containing nucleotide triphosphate hydrolases"/>
    <property type="match status" value="2"/>
</dbReference>
<dbReference type="GO" id="GO:0003677">
    <property type="term" value="F:DNA binding"/>
    <property type="evidence" value="ECO:0007669"/>
    <property type="project" value="InterPro"/>
</dbReference>
<evidence type="ECO:0000259" key="2">
    <source>
        <dbReference type="Pfam" id="PF04851"/>
    </source>
</evidence>
<evidence type="ECO:0000256" key="1">
    <source>
        <dbReference type="SAM" id="MobiDB-lite"/>
    </source>
</evidence>
<dbReference type="OrthoDB" id="9804145at2"/>
<sequence>MELNAYQSQVIADLELYLRRWRTCDDAQLAYRAHWDAQGAPKMPGYQAAPHGAPQVCAKVPTAGGKTFIGLHALASIFTALERRQGDARLCLWLVPSLSILDQVLRALRNPEHPYRLTLNRLFEGRVSVLDKRELLAGQFSRDEVEDGLVLAVLTYDSLKARNKDDRKLYQENSALDDLSDSALAVAEGIDPHSLVAAMAGLNPVVIVDESHNVTSALSLDMLRNLNPAFVFELTATPRAGANIVSFVDAMALRDQHMVKLPVIVRNLPDRDSVLGHAIDLRTRLEAEAQAEREQGGTYIRPIVLIQAESRSKSDARTFEQVKAELLERGIAEEWIKIKTAERDELKGLDLLAANCPVRFIVTVNALKEGWDCPFAYILATLADRSSAVDVEQILGRILRQPYVRAHGQEPLNMSYVLTSSSVFSQTLEKIVAGLNRAGFSRHDFRTPDLPVGEESGTTATPGTPPDAANAAQTNGGAPEENFSLFASGEYQPANASSIGNEAQLPPVGGADPAPTSTDAVDTTLQAALEAKAELAAASAATLGRPIPMEVRSAMDLYPLRPEFAEEIRTLRLPQFFRQAPADSFFSEEGGVLLEKENLLDGEFRLVDCDVNDFALAPASGDLVKLDLLRVGEVQGDYEPTRIQLKKAEISKWRDYLSSLDPEAKRRQLSGLMAKWLGRMPPLVERDLQAYSQKILARLTSAQLDAVLEQQQSYVDSIRQRVRREMLDYSRRRFRQWIDLRKVDTRPSYRLPEEIAPRQKAPVAADNSLYLREELGNGLEERMADFLADCENLRWWHRNPSGRGFCLNGPINHYPDFILRLRSGMIVLLETKGGDRDNSDSAAKIELGRLWEQCAGRDYRYLMVFEGNPPAGAYAWADACELLRRL</sequence>
<dbReference type="InterPro" id="IPR027417">
    <property type="entry name" value="P-loop_NTPase"/>
</dbReference>
<comment type="caution">
    <text evidence="3">The sequence shown here is derived from an EMBL/GenBank/DDBJ whole genome shotgun (WGS) entry which is preliminary data.</text>
</comment>
<dbReference type="GO" id="GO:0016787">
    <property type="term" value="F:hydrolase activity"/>
    <property type="evidence" value="ECO:0007669"/>
    <property type="project" value="InterPro"/>
</dbReference>
<feature type="region of interest" description="Disordered" evidence="1">
    <location>
        <begin position="496"/>
        <end position="519"/>
    </location>
</feature>
<protein>
    <submittedName>
        <fullName evidence="3">Type III restriction enzyme</fullName>
    </submittedName>
</protein>